<dbReference type="EMBL" id="JBHSKP010000012">
    <property type="protein sequence ID" value="MFC5153975.1"/>
    <property type="molecule type" value="Genomic_DNA"/>
</dbReference>
<reference evidence="3" key="1">
    <citation type="journal article" date="2019" name="Int. J. Syst. Evol. Microbiol.">
        <title>The Global Catalogue of Microorganisms (GCM) 10K type strain sequencing project: providing services to taxonomists for standard genome sequencing and annotation.</title>
        <authorList>
            <consortium name="The Broad Institute Genomics Platform"/>
            <consortium name="The Broad Institute Genome Sequencing Center for Infectious Disease"/>
            <person name="Wu L."/>
            <person name="Ma J."/>
        </authorList>
    </citation>
    <scope>NUCLEOTIDE SEQUENCE [LARGE SCALE GENOMIC DNA]</scope>
    <source>
        <strain evidence="3">PCU 266</strain>
    </source>
</reference>
<keyword evidence="1" id="KW-0812">Transmembrane</keyword>
<gene>
    <name evidence="2" type="ORF">ACFPRH_19765</name>
</gene>
<proteinExistence type="predicted"/>
<comment type="caution">
    <text evidence="2">The sequence shown here is derived from an EMBL/GenBank/DDBJ whole genome shotgun (WGS) entry which is preliminary data.</text>
</comment>
<sequence>MFKNEAWVMSWRSAADPADSPAVLPAPTALFFGAVAALGVSVPVFFLLTPFDAPADGLALAFGAAGIHYARHGVGRLWVAAAGTALGFVGFSAFVGFLVLFAA</sequence>
<evidence type="ECO:0000313" key="3">
    <source>
        <dbReference type="Proteomes" id="UP001596160"/>
    </source>
</evidence>
<dbReference type="Proteomes" id="UP001596160">
    <property type="component" value="Unassembled WGS sequence"/>
</dbReference>
<protein>
    <submittedName>
        <fullName evidence="2">Uncharacterized protein</fullName>
    </submittedName>
</protein>
<feature type="transmembrane region" description="Helical" evidence="1">
    <location>
        <begin position="29"/>
        <end position="48"/>
    </location>
</feature>
<evidence type="ECO:0000313" key="2">
    <source>
        <dbReference type="EMBL" id="MFC5153975.1"/>
    </source>
</evidence>
<feature type="transmembrane region" description="Helical" evidence="1">
    <location>
        <begin position="77"/>
        <end position="102"/>
    </location>
</feature>
<accession>A0ABW0AMR1</accession>
<keyword evidence="1" id="KW-1133">Transmembrane helix</keyword>
<keyword evidence="1" id="KW-0472">Membrane</keyword>
<dbReference type="RefSeq" id="WP_344478751.1">
    <property type="nucleotide sequence ID" value="NZ_BAAASB010000010.1"/>
</dbReference>
<keyword evidence="3" id="KW-1185">Reference proteome</keyword>
<organism evidence="2 3">
    <name type="scientific">Streptomyces amakusaensis</name>
    <dbReference type="NCBI Taxonomy" id="67271"/>
    <lineage>
        <taxon>Bacteria</taxon>
        <taxon>Bacillati</taxon>
        <taxon>Actinomycetota</taxon>
        <taxon>Actinomycetes</taxon>
        <taxon>Kitasatosporales</taxon>
        <taxon>Streptomycetaceae</taxon>
        <taxon>Streptomyces</taxon>
    </lineage>
</organism>
<evidence type="ECO:0000256" key="1">
    <source>
        <dbReference type="SAM" id="Phobius"/>
    </source>
</evidence>
<name>A0ABW0AMR1_9ACTN</name>